<evidence type="ECO:0000313" key="3">
    <source>
        <dbReference type="Proteomes" id="UP001189122"/>
    </source>
</evidence>
<reference evidence="2 3" key="1">
    <citation type="submission" date="2019-12" db="EMBL/GenBank/DDBJ databases">
        <authorList>
            <person name="Scholz U."/>
            <person name="Mascher M."/>
            <person name="Fiebig A."/>
        </authorList>
    </citation>
    <scope>NUCLEOTIDE SEQUENCE</scope>
</reference>
<proteinExistence type="predicted"/>
<organism evidence="2">
    <name type="scientific">Spirodela intermedia</name>
    <name type="common">Intermediate duckweed</name>
    <dbReference type="NCBI Taxonomy" id="51605"/>
    <lineage>
        <taxon>Eukaryota</taxon>
        <taxon>Viridiplantae</taxon>
        <taxon>Streptophyta</taxon>
        <taxon>Embryophyta</taxon>
        <taxon>Tracheophyta</taxon>
        <taxon>Spermatophyta</taxon>
        <taxon>Magnoliopsida</taxon>
        <taxon>Liliopsida</taxon>
        <taxon>Araceae</taxon>
        <taxon>Lemnoideae</taxon>
        <taxon>Spirodela</taxon>
    </lineage>
</organism>
<name>A0A7I8IWY8_SPIIN</name>
<feature type="region of interest" description="Disordered" evidence="1">
    <location>
        <begin position="238"/>
        <end position="282"/>
    </location>
</feature>
<dbReference type="EMBL" id="CACRZD030000006">
    <property type="protein sequence ID" value="CAA6662370.1"/>
    <property type="molecule type" value="Genomic_DNA"/>
</dbReference>
<evidence type="ECO:0000313" key="2">
    <source>
        <dbReference type="EMBL" id="CAA2622738.1"/>
    </source>
</evidence>
<accession>A0A7I8IWY8</accession>
<dbReference type="EMBL" id="LR743593">
    <property type="protein sequence ID" value="CAA2622738.1"/>
    <property type="molecule type" value="Genomic_DNA"/>
</dbReference>
<dbReference type="AlphaFoldDB" id="A0A7I8IWY8"/>
<feature type="region of interest" description="Disordered" evidence="1">
    <location>
        <begin position="26"/>
        <end position="123"/>
    </location>
</feature>
<feature type="region of interest" description="Disordered" evidence="1">
    <location>
        <begin position="195"/>
        <end position="220"/>
    </location>
</feature>
<feature type="compositionally biased region" description="Polar residues" evidence="1">
    <location>
        <begin position="82"/>
        <end position="92"/>
    </location>
</feature>
<dbReference type="PANTHER" id="PTHR34210">
    <property type="entry name" value="OS01G0252900 PROTEIN"/>
    <property type="match status" value="1"/>
</dbReference>
<protein>
    <submittedName>
        <fullName evidence="2">Uncharacterized protein</fullName>
    </submittedName>
</protein>
<dbReference type="Proteomes" id="UP001189122">
    <property type="component" value="Unassembled WGS sequence"/>
</dbReference>
<keyword evidence="3" id="KW-1185">Reference proteome</keyword>
<gene>
    <name evidence="2" type="ORF">SI7747_06008762</name>
</gene>
<sequence length="282" mass="31619">MRRQGQYADSSMNAAVNAQMHHISGHRMQHSSGMNHFPGRAESLPSDDEYLSSKPEGQWQWDRDGPMGTNSSSSHGYREGNDSSQPVFQGQRSDPKMLTEKQVNADPRSQSHEQEMEAGYDDGSFPQTFEGLERKFLEDIMKLTKEHDNAEDAENARHRERLNEINGQYQEKLLSIRARQVAMRDDFLRREQQIRHQQYQQAHLSSYQGSGGADPHHGFGSATTAAAAALGEGPRSYGGGQFNSYRERQQLSGSGGGRGRGFESRVPYHGGGRAYGSNSRYY</sequence>
<evidence type="ECO:0000256" key="1">
    <source>
        <dbReference type="SAM" id="MobiDB-lite"/>
    </source>
</evidence>
<dbReference type="PANTHER" id="PTHR34210:SF1">
    <property type="entry name" value="OS03G0274700 PROTEIN"/>
    <property type="match status" value="1"/>
</dbReference>